<dbReference type="Proteomes" id="UP001396334">
    <property type="component" value="Unassembled WGS sequence"/>
</dbReference>
<protein>
    <submittedName>
        <fullName evidence="1">Uncharacterized protein</fullName>
    </submittedName>
</protein>
<sequence>MGQIGLLDLRRFGIEHPSLFSPSFLRIRGEMANTRSTLPSRLRQLLSGETATGPFVKLDSEPPPEIKAFIDKVIQSPLQDIAILSGFRWEYTKE</sequence>
<gene>
    <name evidence="1" type="ORF">V6N11_025739</name>
</gene>
<proteinExistence type="predicted"/>
<evidence type="ECO:0000313" key="1">
    <source>
        <dbReference type="EMBL" id="KAK9028585.1"/>
    </source>
</evidence>
<dbReference type="EMBL" id="JBBPBN010000011">
    <property type="protein sequence ID" value="KAK9028585.1"/>
    <property type="molecule type" value="Genomic_DNA"/>
</dbReference>
<comment type="caution">
    <text evidence="1">The sequence shown here is derived from an EMBL/GenBank/DDBJ whole genome shotgun (WGS) entry which is preliminary data.</text>
</comment>
<evidence type="ECO:0000313" key="2">
    <source>
        <dbReference type="Proteomes" id="UP001396334"/>
    </source>
</evidence>
<accession>A0ABR2STJ1</accession>
<reference evidence="1 2" key="1">
    <citation type="journal article" date="2024" name="G3 (Bethesda)">
        <title>Genome assembly of Hibiscus sabdariffa L. provides insights into metabolisms of medicinal natural products.</title>
        <authorList>
            <person name="Kim T."/>
        </authorList>
    </citation>
    <scope>NUCLEOTIDE SEQUENCE [LARGE SCALE GENOMIC DNA]</scope>
    <source>
        <strain evidence="1">TK-2024</strain>
        <tissue evidence="1">Old leaves</tissue>
    </source>
</reference>
<organism evidence="1 2">
    <name type="scientific">Hibiscus sabdariffa</name>
    <name type="common">roselle</name>
    <dbReference type="NCBI Taxonomy" id="183260"/>
    <lineage>
        <taxon>Eukaryota</taxon>
        <taxon>Viridiplantae</taxon>
        <taxon>Streptophyta</taxon>
        <taxon>Embryophyta</taxon>
        <taxon>Tracheophyta</taxon>
        <taxon>Spermatophyta</taxon>
        <taxon>Magnoliopsida</taxon>
        <taxon>eudicotyledons</taxon>
        <taxon>Gunneridae</taxon>
        <taxon>Pentapetalae</taxon>
        <taxon>rosids</taxon>
        <taxon>malvids</taxon>
        <taxon>Malvales</taxon>
        <taxon>Malvaceae</taxon>
        <taxon>Malvoideae</taxon>
        <taxon>Hibiscus</taxon>
    </lineage>
</organism>
<keyword evidence="2" id="KW-1185">Reference proteome</keyword>
<name>A0ABR2STJ1_9ROSI</name>